<proteinExistence type="predicted"/>
<dbReference type="InterPro" id="IPR036273">
    <property type="entry name" value="CRAL/TRIO_N_dom_sf"/>
</dbReference>
<reference evidence="2" key="1">
    <citation type="submission" date="2022-08" db="UniProtKB">
        <authorList>
            <consortium name="EnsemblMetazoa"/>
        </authorList>
    </citation>
    <scope>IDENTIFICATION</scope>
    <source>
        <strain evidence="2">Israel</strain>
    </source>
</reference>
<organism evidence="2 3">
    <name type="scientific">Phlebotomus papatasi</name>
    <name type="common">Sandfly</name>
    <dbReference type="NCBI Taxonomy" id="29031"/>
    <lineage>
        <taxon>Eukaryota</taxon>
        <taxon>Metazoa</taxon>
        <taxon>Ecdysozoa</taxon>
        <taxon>Arthropoda</taxon>
        <taxon>Hexapoda</taxon>
        <taxon>Insecta</taxon>
        <taxon>Pterygota</taxon>
        <taxon>Neoptera</taxon>
        <taxon>Endopterygota</taxon>
        <taxon>Diptera</taxon>
        <taxon>Nematocera</taxon>
        <taxon>Psychodoidea</taxon>
        <taxon>Psychodidae</taxon>
        <taxon>Phlebotomus</taxon>
        <taxon>Phlebotomus</taxon>
    </lineage>
</organism>
<feature type="domain" description="CRAL/TRIO N-terminal" evidence="1">
    <location>
        <begin position="74"/>
        <end position="99"/>
    </location>
</feature>
<dbReference type="GO" id="GO:0016020">
    <property type="term" value="C:membrane"/>
    <property type="evidence" value="ECO:0007669"/>
    <property type="project" value="TreeGrafter"/>
</dbReference>
<dbReference type="InterPro" id="IPR011074">
    <property type="entry name" value="CRAL/TRIO_N_dom"/>
</dbReference>
<dbReference type="PANTHER" id="PTHR10174">
    <property type="entry name" value="ALPHA-TOCOPHEROL TRANSFER PROTEIN-RELATED"/>
    <property type="match status" value="1"/>
</dbReference>
<dbReference type="PANTHER" id="PTHR10174:SF220">
    <property type="entry name" value="LD41874P"/>
    <property type="match status" value="1"/>
</dbReference>
<sequence>MSPKKYPMLLSDLDELPSGRLAGYEFIFEPTLCPNAVRVAKEELHETPEKQQRCIEELRKLLEQEENLVVPIDNSDWLIRFLRARNYNVPDTFTLIKKYYRFKIKYSDIYKDFVPSSMTHLYDHQIFLGSPEKDDCGRRILIIEVGSK</sequence>
<dbReference type="AlphaFoldDB" id="A0A1B0D275"/>
<evidence type="ECO:0000313" key="3">
    <source>
        <dbReference type="Proteomes" id="UP000092462"/>
    </source>
</evidence>
<dbReference type="Pfam" id="PF03765">
    <property type="entry name" value="CRAL_TRIO_N"/>
    <property type="match status" value="1"/>
</dbReference>
<dbReference type="EnsemblMetazoa" id="PPAI001448-RA">
    <property type="protein sequence ID" value="PPAI001448-PA"/>
    <property type="gene ID" value="PPAI001448"/>
</dbReference>
<name>A0A1B0D275_PHLPP</name>
<dbReference type="SUPFAM" id="SSF46938">
    <property type="entry name" value="CRAL/TRIO N-terminal domain"/>
    <property type="match status" value="1"/>
</dbReference>
<dbReference type="GO" id="GO:1902936">
    <property type="term" value="F:phosphatidylinositol bisphosphate binding"/>
    <property type="evidence" value="ECO:0007669"/>
    <property type="project" value="TreeGrafter"/>
</dbReference>
<evidence type="ECO:0000259" key="1">
    <source>
        <dbReference type="SMART" id="SM01100"/>
    </source>
</evidence>
<dbReference type="SMART" id="SM01100">
    <property type="entry name" value="CRAL_TRIO_N"/>
    <property type="match status" value="1"/>
</dbReference>
<dbReference type="Gene3D" id="1.10.8.20">
    <property type="entry name" value="N-terminal domain of phosphatidylinositol transfer protein sec14p"/>
    <property type="match status" value="1"/>
</dbReference>
<dbReference type="VEuPathDB" id="VectorBase:PPAI001448"/>
<accession>A0A1B0D275</accession>
<dbReference type="EMBL" id="AJVK01010518">
    <property type="status" value="NOT_ANNOTATED_CDS"/>
    <property type="molecule type" value="Genomic_DNA"/>
</dbReference>
<protein>
    <recommendedName>
        <fullName evidence="1">CRAL/TRIO N-terminal domain-containing protein</fullName>
    </recommendedName>
</protein>
<keyword evidence="3" id="KW-1185">Reference proteome</keyword>
<dbReference type="Proteomes" id="UP000092462">
    <property type="component" value="Unassembled WGS sequence"/>
</dbReference>
<dbReference type="VEuPathDB" id="VectorBase:PPAPM1_003638"/>
<evidence type="ECO:0000313" key="2">
    <source>
        <dbReference type="EnsemblMetazoa" id="PPAI001448-PA"/>
    </source>
</evidence>